<comment type="activity regulation">
    <text evidence="9">Activated by a monovalent cation that binds near, but not in, the active site. The most likely occupant of the site in vivo is potassium. Ion binding induces a conformational change that may alter substrate affinity.</text>
</comment>
<evidence type="ECO:0000313" key="13">
    <source>
        <dbReference type="Proteomes" id="UP001368328"/>
    </source>
</evidence>
<feature type="binding site" evidence="9">
    <location>
        <begin position="41"/>
        <end position="45"/>
    </location>
    <ligand>
        <name>substrate</name>
    </ligand>
</feature>
<comment type="subcellular location">
    <subcellularLocation>
        <location evidence="9">Cytoplasm</location>
    </subcellularLocation>
</comment>
<evidence type="ECO:0000256" key="6">
    <source>
        <dbReference type="ARBA" id="ARBA00022842"/>
    </source>
</evidence>
<keyword evidence="7 9" id="KW-0630">Potassium</keyword>
<comment type="caution">
    <text evidence="9">Lacks conserved residue(s) required for the propagation of feature annotation.</text>
</comment>
<comment type="cofactor">
    <cofactor evidence="9">
        <name>Mg(2+)</name>
        <dbReference type="ChEBI" id="CHEBI:18420"/>
    </cofactor>
    <text evidence="9">Requires a divalent cation, most likely magnesium in vivo, as an electrophilic catalyst to aid phosphoryl group transfer. It is the chelate of the metal and the nucleotide that is the actual substrate.</text>
</comment>
<feature type="binding site" evidence="9">
    <location>
        <position position="142"/>
    </location>
    <ligand>
        <name>substrate</name>
    </ligand>
</feature>
<dbReference type="PANTHER" id="PTHR10584">
    <property type="entry name" value="SUGAR KINASE"/>
    <property type="match status" value="1"/>
</dbReference>
<dbReference type="EMBL" id="CP147403">
    <property type="protein sequence ID" value="WXB86958.1"/>
    <property type="molecule type" value="Genomic_DNA"/>
</dbReference>
<dbReference type="PANTHER" id="PTHR10584:SF166">
    <property type="entry name" value="RIBOKINASE"/>
    <property type="match status" value="1"/>
</dbReference>
<feature type="binding site" evidence="9">
    <location>
        <begin position="13"/>
        <end position="15"/>
    </location>
    <ligand>
        <name>substrate</name>
    </ligand>
</feature>
<dbReference type="InterPro" id="IPR002139">
    <property type="entry name" value="Ribo/fructo_kinase"/>
</dbReference>
<dbReference type="InterPro" id="IPR029056">
    <property type="entry name" value="Ribokinase-like"/>
</dbReference>
<sequence>MSDINVVVVGSINMDLIIFTKRFPKNGETIIGNDFRRIPGGKGANQAVAAKRLGANVDIIGCVGDDLYGKELQSIFENEGIGTDYIHAVPNKNTGVAFITVNQQGENSIILSQGSNSNLSPKLIRKAEQVIKKAHVLLLQLEVPVESVIESVKIAKKYKIPIILNPAPAIELNATLLEHIDYLTPNETESKQILGRDFGTNEEIINTLKGIGVKHIIVTLGENGVVFNNHAEEIIQLDALKVNAVDTTGAGDAFNAAFGVSIAEGKTITESIHFAQTVAAYSVTKSGAQPSFPYSRELDA</sequence>
<protein>
    <recommendedName>
        <fullName evidence="9 10">Ribokinase</fullName>
        <shortName evidence="9">RK</shortName>
        <ecNumber evidence="9 10">2.7.1.15</ecNumber>
    </recommendedName>
</protein>
<feature type="binding site" evidence="9">
    <location>
        <position position="291"/>
    </location>
    <ligand>
        <name>K(+)</name>
        <dbReference type="ChEBI" id="CHEBI:29103"/>
    </ligand>
</feature>
<keyword evidence="9" id="KW-0963">Cytoplasm</keyword>
<comment type="similarity">
    <text evidence="9">Belongs to the carbohydrate kinase PfkB family. Ribokinase subfamily.</text>
</comment>
<feature type="binding site" evidence="9">
    <location>
        <begin position="251"/>
        <end position="252"/>
    </location>
    <ligand>
        <name>ATP</name>
        <dbReference type="ChEBI" id="CHEBI:30616"/>
    </ligand>
</feature>
<dbReference type="PRINTS" id="PR00990">
    <property type="entry name" value="RIBOKINASE"/>
</dbReference>
<dbReference type="InterPro" id="IPR011877">
    <property type="entry name" value="Ribokinase"/>
</dbReference>
<evidence type="ECO:0000256" key="5">
    <source>
        <dbReference type="ARBA" id="ARBA00022840"/>
    </source>
</evidence>
<evidence type="ECO:0000256" key="8">
    <source>
        <dbReference type="ARBA" id="ARBA00023277"/>
    </source>
</evidence>
<keyword evidence="1 9" id="KW-0808">Transferase</keyword>
<dbReference type="HAMAP" id="MF_01987">
    <property type="entry name" value="Ribokinase"/>
    <property type="match status" value="1"/>
</dbReference>
<keyword evidence="5 9" id="KW-0067">ATP-binding</keyword>
<keyword evidence="6 9" id="KW-0460">Magnesium</keyword>
<organism evidence="12 13">
    <name type="scientific">Metabacillus rhizosphaerae</name>
    <dbReference type="NCBI Taxonomy" id="3117747"/>
    <lineage>
        <taxon>Bacteria</taxon>
        <taxon>Bacillati</taxon>
        <taxon>Bacillota</taxon>
        <taxon>Bacilli</taxon>
        <taxon>Bacillales</taxon>
        <taxon>Bacillaceae</taxon>
        <taxon>Metabacillus</taxon>
    </lineage>
</organism>
<feature type="binding site" evidence="9">
    <location>
        <position position="287"/>
    </location>
    <ligand>
        <name>K(+)</name>
        <dbReference type="ChEBI" id="CHEBI:29103"/>
    </ligand>
</feature>
<proteinExistence type="inferred from homology"/>
<dbReference type="Gene3D" id="3.40.1190.20">
    <property type="match status" value="1"/>
</dbReference>
<name>A0ABZ2MNK5_9BACI</name>
<dbReference type="EC" id="2.7.1.15" evidence="9 10"/>
<evidence type="ECO:0000256" key="9">
    <source>
        <dbReference type="HAMAP-Rule" id="MF_01987"/>
    </source>
</evidence>
<keyword evidence="2 9" id="KW-0479">Metal-binding</keyword>
<comment type="catalytic activity">
    <reaction evidence="9">
        <text>D-ribose + ATP = D-ribose 5-phosphate + ADP + H(+)</text>
        <dbReference type="Rhea" id="RHEA:13697"/>
        <dbReference type="ChEBI" id="CHEBI:15378"/>
        <dbReference type="ChEBI" id="CHEBI:30616"/>
        <dbReference type="ChEBI" id="CHEBI:47013"/>
        <dbReference type="ChEBI" id="CHEBI:78346"/>
        <dbReference type="ChEBI" id="CHEBI:456216"/>
        <dbReference type="EC" id="2.7.1.15"/>
    </reaction>
</comment>
<feature type="binding site" evidence="9">
    <location>
        <position position="186"/>
    </location>
    <ligand>
        <name>ATP</name>
        <dbReference type="ChEBI" id="CHEBI:30616"/>
    </ligand>
</feature>
<feature type="binding site" evidence="9">
    <location>
        <begin position="219"/>
        <end position="224"/>
    </location>
    <ligand>
        <name>ATP</name>
        <dbReference type="ChEBI" id="CHEBI:30616"/>
    </ligand>
</feature>
<feature type="domain" description="Carbohydrate kinase PfkB" evidence="11">
    <location>
        <begin position="5"/>
        <end position="293"/>
    </location>
</feature>
<feature type="active site" description="Proton acceptor" evidence="9">
    <location>
        <position position="252"/>
    </location>
</feature>
<accession>A0ABZ2MNK5</accession>
<keyword evidence="3 9" id="KW-0547">Nucleotide-binding</keyword>
<reference evidence="12 13" key="1">
    <citation type="submission" date="2024-02" db="EMBL/GenBank/DDBJ databases">
        <title>Seven novel Bacillus-like species.</title>
        <authorList>
            <person name="Liu G."/>
        </authorList>
    </citation>
    <scope>NUCLEOTIDE SEQUENCE [LARGE SCALE GENOMIC DNA]</scope>
    <source>
        <strain evidence="12 13">FJAT-53654</strain>
    </source>
</reference>
<evidence type="ECO:0000256" key="10">
    <source>
        <dbReference type="NCBIfam" id="TIGR02152"/>
    </source>
</evidence>
<dbReference type="Pfam" id="PF00294">
    <property type="entry name" value="PfkB"/>
    <property type="match status" value="1"/>
</dbReference>
<evidence type="ECO:0000256" key="2">
    <source>
        <dbReference type="ARBA" id="ARBA00022723"/>
    </source>
</evidence>
<dbReference type="InterPro" id="IPR011611">
    <property type="entry name" value="PfkB_dom"/>
</dbReference>
<dbReference type="GO" id="GO:0004747">
    <property type="term" value="F:ribokinase activity"/>
    <property type="evidence" value="ECO:0007669"/>
    <property type="project" value="UniProtKB-EC"/>
</dbReference>
<evidence type="ECO:0000256" key="1">
    <source>
        <dbReference type="ARBA" id="ARBA00022679"/>
    </source>
</evidence>
<keyword evidence="4 9" id="KW-0418">Kinase</keyword>
<evidence type="ECO:0000313" key="12">
    <source>
        <dbReference type="EMBL" id="WXB86958.1"/>
    </source>
</evidence>
<keyword evidence="8 9" id="KW-0119">Carbohydrate metabolism</keyword>
<keyword evidence="13" id="KW-1185">Reference proteome</keyword>
<feature type="binding site" evidence="9">
    <location>
        <position position="285"/>
    </location>
    <ligand>
        <name>K(+)</name>
        <dbReference type="ChEBI" id="CHEBI:29103"/>
    </ligand>
</feature>
<comment type="subunit">
    <text evidence="9">Homodimer.</text>
</comment>
<dbReference type="RefSeq" id="WP_338786231.1">
    <property type="nucleotide sequence ID" value="NZ_CP147403.1"/>
</dbReference>
<evidence type="ECO:0000256" key="3">
    <source>
        <dbReference type="ARBA" id="ARBA00022741"/>
    </source>
</evidence>
<feature type="binding site" evidence="9">
    <location>
        <position position="248"/>
    </location>
    <ligand>
        <name>K(+)</name>
        <dbReference type="ChEBI" id="CHEBI:29103"/>
    </ligand>
</feature>
<evidence type="ECO:0000256" key="7">
    <source>
        <dbReference type="ARBA" id="ARBA00022958"/>
    </source>
</evidence>
<comment type="pathway">
    <text evidence="9">Carbohydrate metabolism; D-ribose degradation; D-ribose 5-phosphate from beta-D-ribopyranose: step 2/2.</text>
</comment>
<feature type="binding site" evidence="9">
    <location>
        <position position="282"/>
    </location>
    <ligand>
        <name>K(+)</name>
        <dbReference type="ChEBI" id="CHEBI:29103"/>
    </ligand>
</feature>
<dbReference type="Proteomes" id="UP001368328">
    <property type="component" value="Chromosome"/>
</dbReference>
<gene>
    <name evidence="9 12" type="primary">rbsK</name>
    <name evidence="12" type="ORF">WCV66_17090</name>
</gene>
<dbReference type="SUPFAM" id="SSF53613">
    <property type="entry name" value="Ribokinase-like"/>
    <property type="match status" value="1"/>
</dbReference>
<evidence type="ECO:0000259" key="11">
    <source>
        <dbReference type="Pfam" id="PF00294"/>
    </source>
</evidence>
<dbReference type="CDD" id="cd01174">
    <property type="entry name" value="ribokinase"/>
    <property type="match status" value="1"/>
</dbReference>
<feature type="binding site" evidence="9">
    <location>
        <position position="252"/>
    </location>
    <ligand>
        <name>substrate</name>
    </ligand>
</feature>
<comment type="function">
    <text evidence="9">Catalyzes the phosphorylation of ribose at O-5 in a reaction requiring ATP and magnesium. The resulting D-ribose-5-phosphate can then be used either for sythesis of nucleotides, histidine, and tryptophan, or as a component of the pentose phosphate pathway.</text>
</comment>
<evidence type="ECO:0000256" key="4">
    <source>
        <dbReference type="ARBA" id="ARBA00022777"/>
    </source>
</evidence>
<dbReference type="NCBIfam" id="TIGR02152">
    <property type="entry name" value="D_ribokin_bact"/>
    <property type="match status" value="1"/>
</dbReference>
<feature type="binding site" evidence="9">
    <location>
        <position position="246"/>
    </location>
    <ligand>
        <name>K(+)</name>
        <dbReference type="ChEBI" id="CHEBI:29103"/>
    </ligand>
</feature>